<evidence type="ECO:0000256" key="4">
    <source>
        <dbReference type="ARBA" id="ARBA00022859"/>
    </source>
</evidence>
<evidence type="ECO:0000256" key="6">
    <source>
        <dbReference type="PROSITE-ProRule" id="PRU01052"/>
    </source>
</evidence>
<protein>
    <recommendedName>
        <fullName evidence="8">GB1/RHD3-type G domain-containing protein</fullName>
    </recommendedName>
</protein>
<dbReference type="InterPro" id="IPR036543">
    <property type="entry name" value="Guanylate-bd_C_sf"/>
</dbReference>
<keyword evidence="2" id="KW-0547">Nucleotide-binding</keyword>
<reference evidence="9 10" key="1">
    <citation type="journal article" date="2011" name="Proc. Natl. Acad. Sci. U.S.A.">
        <title>Genetic diversity and population structure of the endangered marsupial Sarcophilus harrisii (Tasmanian devil).</title>
        <authorList>
            <person name="Miller W."/>
            <person name="Hayes V.M."/>
            <person name="Ratan A."/>
            <person name="Petersen D.C."/>
            <person name="Wittekindt N.E."/>
            <person name="Miller J."/>
            <person name="Walenz B."/>
            <person name="Knight J."/>
            <person name="Qi J."/>
            <person name="Zhao F."/>
            <person name="Wang Q."/>
            <person name="Bedoya-Reina O.C."/>
            <person name="Katiyar N."/>
            <person name="Tomsho L.P."/>
            <person name="Kasson L.M."/>
            <person name="Hardie R.A."/>
            <person name="Woodbridge P."/>
            <person name="Tindall E.A."/>
            <person name="Bertelsen M.F."/>
            <person name="Dixon D."/>
            <person name="Pyecroft S."/>
            <person name="Helgen K.M."/>
            <person name="Lesk A.M."/>
            <person name="Pringle T.H."/>
            <person name="Patterson N."/>
            <person name="Zhang Y."/>
            <person name="Kreiss A."/>
            <person name="Woods G.M."/>
            <person name="Jones M.E."/>
            <person name="Schuster S.C."/>
        </authorList>
    </citation>
    <scope>NUCLEOTIDE SEQUENCE [LARGE SCALE GENOMIC DNA]</scope>
</reference>
<dbReference type="OrthoDB" id="2135133at2759"/>
<dbReference type="eggNOG" id="KOG2037">
    <property type="taxonomic scope" value="Eukaryota"/>
</dbReference>
<evidence type="ECO:0000259" key="8">
    <source>
        <dbReference type="PROSITE" id="PS51715"/>
    </source>
</evidence>
<dbReference type="GeneID" id="100922739"/>
<dbReference type="InterPro" id="IPR015894">
    <property type="entry name" value="Guanylate-bd_N"/>
</dbReference>
<dbReference type="InterPro" id="IPR027417">
    <property type="entry name" value="P-loop_NTPase"/>
</dbReference>
<dbReference type="InterPro" id="IPR037684">
    <property type="entry name" value="GBP_C"/>
</dbReference>
<reference evidence="9" key="2">
    <citation type="submission" date="2025-08" db="UniProtKB">
        <authorList>
            <consortium name="Ensembl"/>
        </authorList>
    </citation>
    <scope>IDENTIFICATION</scope>
</reference>
<feature type="coiled-coil region" evidence="7">
    <location>
        <begin position="460"/>
        <end position="508"/>
    </location>
</feature>
<dbReference type="InterPro" id="IPR030386">
    <property type="entry name" value="G_GB1_RHD3_dom"/>
</dbReference>
<dbReference type="GO" id="GO:0045087">
    <property type="term" value="P:innate immune response"/>
    <property type="evidence" value="ECO:0007669"/>
    <property type="project" value="UniProtKB-KW"/>
</dbReference>
<name>G3VJQ4_SARHA</name>
<dbReference type="Pfam" id="PF02263">
    <property type="entry name" value="GBP"/>
    <property type="match status" value="1"/>
</dbReference>
<dbReference type="FunFam" id="1.20.1000.10:FF:000001">
    <property type="entry name" value="Guanylate binding protein 1"/>
    <property type="match status" value="1"/>
</dbReference>
<organism evidence="9 10">
    <name type="scientific">Sarcophilus harrisii</name>
    <name type="common">Tasmanian devil</name>
    <name type="synonym">Sarcophilus laniarius</name>
    <dbReference type="NCBI Taxonomy" id="9305"/>
    <lineage>
        <taxon>Eukaryota</taxon>
        <taxon>Metazoa</taxon>
        <taxon>Chordata</taxon>
        <taxon>Craniata</taxon>
        <taxon>Vertebrata</taxon>
        <taxon>Euteleostomi</taxon>
        <taxon>Mammalia</taxon>
        <taxon>Metatheria</taxon>
        <taxon>Dasyuromorphia</taxon>
        <taxon>Dasyuridae</taxon>
        <taxon>Sarcophilus</taxon>
    </lineage>
</organism>
<dbReference type="Ensembl" id="ENSSHAT00000003445.2">
    <property type="protein sequence ID" value="ENSSHAP00000003409.2"/>
    <property type="gene ID" value="ENSSHAG00000002998.2"/>
</dbReference>
<keyword evidence="10" id="KW-1185">Reference proteome</keyword>
<dbReference type="AlphaFoldDB" id="G3VJQ4"/>
<keyword evidence="5" id="KW-0342">GTP-binding</keyword>
<dbReference type="SUPFAM" id="SSF48340">
    <property type="entry name" value="Interferon-induced guanylate-binding protein 1 (GBP1), C-terminal domain"/>
    <property type="match status" value="1"/>
</dbReference>
<dbReference type="CDD" id="cd16269">
    <property type="entry name" value="GBP_C"/>
    <property type="match status" value="1"/>
</dbReference>
<dbReference type="PROSITE" id="PS51715">
    <property type="entry name" value="G_GB1_RHD3"/>
    <property type="match status" value="1"/>
</dbReference>
<dbReference type="Gene3D" id="3.40.50.300">
    <property type="entry name" value="P-loop containing nucleotide triphosphate hydrolases"/>
    <property type="match status" value="1"/>
</dbReference>
<dbReference type="GeneTree" id="ENSGT00940000162297"/>
<dbReference type="PANTHER" id="PTHR10751">
    <property type="entry name" value="GUANYLATE BINDING PROTEIN"/>
    <property type="match status" value="1"/>
</dbReference>
<keyword evidence="4" id="KW-0391">Immunity</keyword>
<evidence type="ECO:0000256" key="5">
    <source>
        <dbReference type="ARBA" id="ARBA00023134"/>
    </source>
</evidence>
<proteinExistence type="inferred from homology"/>
<evidence type="ECO:0000313" key="9">
    <source>
        <dbReference type="Ensembl" id="ENSSHAP00000003409.2"/>
    </source>
</evidence>
<evidence type="ECO:0000256" key="3">
    <source>
        <dbReference type="ARBA" id="ARBA00022801"/>
    </source>
</evidence>
<dbReference type="CDD" id="cd01851">
    <property type="entry name" value="GBP"/>
    <property type="match status" value="1"/>
</dbReference>
<comment type="similarity">
    <text evidence="6">Belongs to the TRAFAC class dynamin-like GTPase superfamily. GB1/RHD3 GTPase family.</text>
</comment>
<dbReference type="Proteomes" id="UP000007648">
    <property type="component" value="Unassembled WGS sequence"/>
</dbReference>
<dbReference type="SUPFAM" id="SSF52540">
    <property type="entry name" value="P-loop containing nucleoside triphosphate hydrolases"/>
    <property type="match status" value="1"/>
</dbReference>
<dbReference type="Pfam" id="PF02841">
    <property type="entry name" value="GBP_C"/>
    <property type="match status" value="1"/>
</dbReference>
<feature type="coiled-coil region" evidence="7">
    <location>
        <begin position="532"/>
        <end position="581"/>
    </location>
</feature>
<feature type="domain" description="GB1/RHD3-type G" evidence="8">
    <location>
        <begin position="35"/>
        <end position="270"/>
    </location>
</feature>
<dbReference type="FunFam" id="3.40.50.300:FF:000422">
    <property type="entry name" value="Guanylate-binding protein 1"/>
    <property type="match status" value="1"/>
</dbReference>
<dbReference type="RefSeq" id="XP_031825227.1">
    <property type="nucleotide sequence ID" value="XM_031969367.1"/>
</dbReference>
<dbReference type="InParanoid" id="G3VJQ4"/>
<reference evidence="9" key="3">
    <citation type="submission" date="2025-09" db="UniProtKB">
        <authorList>
            <consortium name="Ensembl"/>
        </authorList>
    </citation>
    <scope>IDENTIFICATION</scope>
</reference>
<accession>G3VJQ4</accession>
<evidence type="ECO:0000256" key="7">
    <source>
        <dbReference type="SAM" id="Coils"/>
    </source>
</evidence>
<dbReference type="GO" id="GO:0005525">
    <property type="term" value="F:GTP binding"/>
    <property type="evidence" value="ECO:0007669"/>
    <property type="project" value="UniProtKB-KW"/>
</dbReference>
<keyword evidence="7" id="KW-0175">Coiled coil</keyword>
<keyword evidence="3" id="KW-0378">Hydrolase</keyword>
<dbReference type="HOGENOM" id="CLU_018608_2_2_1"/>
<keyword evidence="1" id="KW-0399">Innate immunity</keyword>
<dbReference type="GO" id="GO:0003924">
    <property type="term" value="F:GTPase activity"/>
    <property type="evidence" value="ECO:0007669"/>
    <property type="project" value="InterPro"/>
</dbReference>
<gene>
    <name evidence="9" type="primary">LOC100922739</name>
</gene>
<dbReference type="InterPro" id="IPR003191">
    <property type="entry name" value="Guanylate-bd/ATL_C"/>
</dbReference>
<dbReference type="KEGG" id="shr:100922739"/>
<evidence type="ECO:0000313" key="10">
    <source>
        <dbReference type="Proteomes" id="UP000007648"/>
    </source>
</evidence>
<evidence type="ECO:0000256" key="1">
    <source>
        <dbReference type="ARBA" id="ARBA00022588"/>
    </source>
</evidence>
<sequence length="586" mass="67633">MAGDHLMLAPICLIENNNGQFMVNQEALQVLRTFTQPLVVVAIVGLCRTGKSYLMNKLAGRRTGFSLGSTVQSHTKGIWMWCVPHPTKPNHTLVLLDSEGLGDVEKGDNKNDKWIFALAVLLSSTFVYNSMGTIDQQAMEDIYYVTELTDKIKAKSSSRTEQMDDSMELVSLFPDFVWTVRDFILELKINGQPATPDQYLENALKPKKGTSEEAGMCIQKFFRNKNCFVFAPPAYGKKLLKIEQLHDDELDADFVKSAENFSNHIYNKAKAKTLPGGAMVNGPRLGNLVVNYVEAITSGDIPCMENAVLALAELENSAAVQKAFTVYEKMMRLGIQFPTETIQELLCLYDICEREAINVFIKDSFKDVDQKFQKALENQLKAKLDEFCKQNERESQDRCTALLQDIFRPLEEAVKQSAFSKPGGYDIYLQQMRELQKKYNQQPKKGIQANKILEEYLKSKETVADTIKQADQRLTEKENQRREQERQAQAAAEAARRMEMELRRQEQINWEIQRRQEEEIRQMFIRMETEKRRLLEEQKRERTRKLEEEARKIQEEQRRAMAEQARNLQKFRQQYNNHSSDVCPIL</sequence>
<dbReference type="Gene3D" id="1.20.1000.10">
    <property type="entry name" value="Guanylate-binding protein, C-terminal domain"/>
    <property type="match status" value="1"/>
</dbReference>
<evidence type="ECO:0000256" key="2">
    <source>
        <dbReference type="ARBA" id="ARBA00022741"/>
    </source>
</evidence>